<name>A0AC58H2U6_DANRE</name>
<dbReference type="Proteomes" id="UP000000437">
    <property type="component" value="Chromosome 13"/>
</dbReference>
<dbReference type="RefSeq" id="XP_073776311.1">
    <property type="nucleotide sequence ID" value="XM_073920210.1"/>
</dbReference>
<gene>
    <name evidence="2" type="primary">eys</name>
</gene>
<reference evidence="2" key="1">
    <citation type="submission" date="2025-08" db="UniProtKB">
        <authorList>
            <consortium name="RefSeq"/>
        </authorList>
    </citation>
    <scope>IDENTIFICATION</scope>
    <source>
        <strain evidence="2">Tuebingen</strain>
        <tissue evidence="2">Fibroblasts and whole tissue</tissue>
    </source>
</reference>
<evidence type="ECO:0000313" key="1">
    <source>
        <dbReference type="Proteomes" id="UP000000437"/>
    </source>
</evidence>
<accession>A0AC58H2U6</accession>
<sequence length="2904" mass="317343">MRNPKLAIIVFLLSCVIYGPVYSQVTCRRATSREWHTQPKNISVRWTLMENTCSSLTQCWSSFAETNGHFWTTGPYHFPQLCPLELQLGDLLFVSADGTLEQHGVQLIKVSKEEFDKCAILEPRKEQLVFASSINGTLQVESKWLMSGLNYFTIINRGSSHLCRFGLRIAVLVKPQLCQSSPLLRLCSGKGECRTTLKDDSFTCRCHKHFSGRYCENVDGCYEQPCLNGGTCLSEGSAYTDLPPYTCLCPAPFTGVNCSEIIGNQNCSKWCKEGACLKVSSTSYRCECFTGYTGTYCERKRLFCDSNPCRNDGRCEETANGYVCTCPGGFTGLNCETTAEADSYCKSSGCQLDEACATDKLNATCICVDPECLEQAEVCGTLPCLNGGICVVPNGQYHCRCRQGFSGKNCEEIIDFCKLLNINCLNEGLCLNRVGGYNCLCAPGWTGEFCQYLENACLAYPNRCLNGATCISMSQTTAPPHYMCTCLPGYTGPYCEAEVNECDSSPCQHQGTCTDFVGYYKCTCPSGYTGIDCEIDINSCWLPNATCPPETLCVDLPGDQLFKCHTPCPHYLQPCANGGHCVLHNITSYSCVCAPGWTGATCLVNINECVQHRCQNRATCVDEVGGYSCLCGHGYTGVHCELDFCSGHQCSEHAVCVDQQHNYTCRCMLGYEGTLCELETDECKSAPCTNNATCIDLVAGYQCLCAPGFKGRTCSESMNECWSRPCNNGGSCIDLVNDYICNCPLGFTGHDCSMPATGCTSNPCNTKGTSMCEEQQDGFKCVCHHGYTGLFCETSINHCVEGLCHHGSECVDLTKGFMCECLPGLRGRLCEVNIDDCLDKPCGALSICKDGINAYDCFCAPGFVGNNCEIEVNECLSQPCQNGASCSDELNSFSCLCLAGTTGSLCEINIDECQSSPCMNNGTCLDLSDGFKCICPSGFSGPECSMDINECVSYPCKNGGSCIDQPGNYYCRCLAPFKGLNCELLPCEAVNPCDNGAECVEEADLVLFPLGFQCRCRKGFTGPRCEVNIDECSSNPCLNGFCYDAVDGFYCLCNPGYAGVRCEQHINDCASNMCENNSTCVDLHLSYNCLCLPGWEGEYCQRETNECLSNPCKNNATCTDLLNAYRCVCPQGWTGLDCDEDVKECSSSPCLNGAHCVESDTPGEFSCTCPPFFTGPLCEQPYDPCELQRNPCLHNSTCRAQSDGTALCVCPVGFEGTRCEIDSDDCVSRPCQNRGICVDGVNSYSCFCEPGFSGLHCEEDINECASNPCQNQAVCQDLVNGFQCSCVPGYFGPHCNLDVNECDSSPCLHESVCINKPGGFACVCSAGFSGKWCELNVDECKSNPCRNNGSCIDGLNGYQCVCSRGFMGDHCERNTDECSSGPCVHGSCLDEIDAFSCQCEVGWTGHRCQININECEAHPCLNGGSCVDLLDKYACICADGFTGKNCDIDQNVCLQTSLNFSLCFNGGTCVDGPGVNFTCSCRPGFMGDFCEVEMNECCSEPCFNGAICQDLINGYQCHCRPGWTGLHCEDDINECLLQPCNQGMCIQNEPGHGYTCFCRPGFVGENCEYNYDDCLIQSCPETFSCKDGINNVSCVPVKTDTSSLPPISVVSWRSTDISTELQPTFAPVENLQHTEQPADASFGGYSGNSFLEFGGFEVAVPISVTVRFQTESMYGTLLYSASAKRSVFFIKLYISNGILQYDFLCNQKQGVQRINTAQWVADGNEHVVIFRQCLFPCVAEVTVSGVRTVRSAPGNYTSALRLQRTDHVFIGGLPRHRSPYKEAEPFHNYTGCIEIIEINKLRRFHMDHAIARNNVDNCRSQWHHEPPTSSTHSPTLLITVETPPGEWVRVLSPTQPAPVCPQGICLNGGTCRPVSLPSGASSFFCDCPLHFTGRLCEQDITVFSPRFDGNSFLELPSLTSLFQSDTYFPSRSSEDKRILYLTMKSRTPHGSLLYCREQDLGERFLHVFLQNARAVARLGCGAAHILTAVAAQNIRIDSLVAITVRYALPSQNNGQLCFIEIAADNGTANQQQKYMDEPVSEVVFGPTFLGGFPSVLELHHNSGNVSGFIGCIRELQMGSKELYVVGEAIRGQNIQNCDAAVCQHQPCRNGGTCISDAESWFCACPSLYSGKLCQFTACERNPCARGATCVPQTQLEAACLCPYGRQGLLCDEAINITRPKFSGLDEFGYSSYVAYPSIPSTGHFYEFHLKLTFANNASALRNNLILFSGQKGQGLSGDDFFALGVRNGRIVHKYNLGSGLATIISDRLNPRINIHTVHFGRYLKTGWLKVNGQKRRTGTSPGPLMGLNTFSQLYIGGYEEYTPELLPPGSRFQNSFQGCIFDMLFRTRQDGKFHALGGPDIRPLSGRNVGQCGVNPCSLVFCHNGGTCVDSGSSVYCQCVFGWKGALCSEKVSFCDAEHIPPPFCARGSTCVPLSDGYTCQCPLGSAGLHCQQAITISDPFFSGNQSSWMSFPPINIRHRTHVQLQFQTLSPEGILFYTAQHLSTHSGDFLSISLSAGFLQLRYNLGNQTIVLQSPKELDVTGVRWHTVKAGREGNSGFLIVDGESVTRNSSEGSTTLDVGANIFIGGISSLNTVSIDAVEKELVGFTGGIREVVVNGQELELTETGALDGANVGDWDGTACGYKVCKNGGHCHPSGDFSFTCICPSLWTGSRCQQSIQCLNNLCQHNSVCIHNSTSASYSCMCSLGWTGTHCDREVTLKTIRFIGNSYLKYKDPKYNSRNLMHTEVSLNFSTSAGDGLIFWMGKAESEDDDHLAVGLQDGYLKISVNLGERTALPLVYQNSFCCNYWNYLSITHNRTLIQVYVNEERVIFEDIDPFEQYVAVNYGGVIYLGGFELNRDVASVTSGVFTKGFEGSIKDVFLYQDTKQLQFLQTCEGFNVYQGEE</sequence>
<protein>
    <submittedName>
        <fullName evidence="2">Protein eyes shut homolog isoform X1</fullName>
    </submittedName>
</protein>
<proteinExistence type="predicted"/>
<keyword evidence="1" id="KW-1185">Reference proteome</keyword>
<evidence type="ECO:0000313" key="2">
    <source>
        <dbReference type="RefSeq" id="XP_073776311.1"/>
    </source>
</evidence>
<organism evidence="1 2">
    <name type="scientific">Danio rerio</name>
    <name type="common">Zebrafish</name>
    <name type="synonym">Brachydanio rerio</name>
    <dbReference type="NCBI Taxonomy" id="7955"/>
    <lineage>
        <taxon>Eukaryota</taxon>
        <taxon>Metazoa</taxon>
        <taxon>Chordata</taxon>
        <taxon>Craniata</taxon>
        <taxon>Vertebrata</taxon>
        <taxon>Euteleostomi</taxon>
        <taxon>Actinopterygii</taxon>
        <taxon>Neopterygii</taxon>
        <taxon>Teleostei</taxon>
        <taxon>Ostariophysi</taxon>
        <taxon>Cypriniformes</taxon>
        <taxon>Danionidae</taxon>
        <taxon>Danioninae</taxon>
        <taxon>Danio</taxon>
    </lineage>
</organism>